<keyword evidence="1" id="KW-0732">Signal</keyword>
<accession>A0A2A5JIW3</accession>
<dbReference type="RefSeq" id="WP_099696862.1">
    <property type="nucleotide sequence ID" value="NZ_AP026691.1"/>
</dbReference>
<reference evidence="2 3" key="1">
    <citation type="submission" date="2017-07" db="EMBL/GenBank/DDBJ databases">
        <title>Draft sequence of Rhodococcus enclensis 23b-28.</title>
        <authorList>
            <person name="Besaury L."/>
            <person name="Sancelme M."/>
            <person name="Amato P."/>
            <person name="Lallement A."/>
            <person name="Delort A.-M."/>
        </authorList>
    </citation>
    <scope>NUCLEOTIDE SEQUENCE [LARGE SCALE GENOMIC DNA]</scope>
    <source>
        <strain evidence="2 3">23b-28</strain>
    </source>
</reference>
<evidence type="ECO:0000313" key="3">
    <source>
        <dbReference type="Proteomes" id="UP000230886"/>
    </source>
</evidence>
<dbReference type="SUPFAM" id="SSF52799">
    <property type="entry name" value="(Phosphotyrosine protein) phosphatases II"/>
    <property type="match status" value="1"/>
</dbReference>
<gene>
    <name evidence="2" type="ORF">CHR55_02315</name>
</gene>
<dbReference type="InterPro" id="IPR016130">
    <property type="entry name" value="Tyr_Pase_AS"/>
</dbReference>
<protein>
    <submittedName>
        <fullName evidence="2">Protein tyrosine phosphatase</fullName>
    </submittedName>
</protein>
<sequence>MSTRTRMLFARTAKAAALVVTGGLMFAAPATAIPLDLGSLNTGSLGAVDLGSLDPVLAPTPNLASVANFRDVAGNDGRGYATVDGSHLKRGVIYRSNALTATTDADKTTLTGLGLADAYDLRGATEISNPFIGGADKLPDGVTYTNIPIEFKDLTQLATTIKSPEEAKQFLVDTNRSFVTDPVRRAGFKQVLSDIAASDGVQLFHCTSGKDRTGWTAMLLQSIAGVPAQTIMDDYLLSNTYLQATNEKILAQISQALSPQVATNLEPALGVDASYLEAGLAQIASDYGTVDGYLTEGLGLTPDTIALLKAKLVG</sequence>
<dbReference type="AlphaFoldDB" id="A0A2A5JIW3"/>
<dbReference type="PROSITE" id="PS00383">
    <property type="entry name" value="TYR_PHOSPHATASE_1"/>
    <property type="match status" value="1"/>
</dbReference>
<dbReference type="InterPro" id="IPR029021">
    <property type="entry name" value="Prot-tyrosine_phosphatase-like"/>
</dbReference>
<proteinExistence type="predicted"/>
<evidence type="ECO:0000313" key="2">
    <source>
        <dbReference type="EMBL" id="PCK29237.1"/>
    </source>
</evidence>
<feature type="chain" id="PRO_5012992224" evidence="1">
    <location>
        <begin position="33"/>
        <end position="314"/>
    </location>
</feature>
<dbReference type="Proteomes" id="UP000230886">
    <property type="component" value="Unassembled WGS sequence"/>
</dbReference>
<dbReference type="Gene3D" id="3.90.190.10">
    <property type="entry name" value="Protein tyrosine phosphatase superfamily"/>
    <property type="match status" value="1"/>
</dbReference>
<organism evidence="2 3">
    <name type="scientific">Rhodococcus qingshengii</name>
    <dbReference type="NCBI Taxonomy" id="334542"/>
    <lineage>
        <taxon>Bacteria</taxon>
        <taxon>Bacillati</taxon>
        <taxon>Actinomycetota</taxon>
        <taxon>Actinomycetes</taxon>
        <taxon>Mycobacteriales</taxon>
        <taxon>Nocardiaceae</taxon>
        <taxon>Rhodococcus</taxon>
        <taxon>Rhodococcus erythropolis group</taxon>
    </lineage>
</organism>
<dbReference type="InterPro" id="IPR026893">
    <property type="entry name" value="Tyr/Ser_Pase_IphP-type"/>
</dbReference>
<dbReference type="Pfam" id="PF13350">
    <property type="entry name" value="Y_phosphatase3"/>
    <property type="match status" value="1"/>
</dbReference>
<dbReference type="GO" id="GO:0004721">
    <property type="term" value="F:phosphoprotein phosphatase activity"/>
    <property type="evidence" value="ECO:0007669"/>
    <property type="project" value="InterPro"/>
</dbReference>
<feature type="signal peptide" evidence="1">
    <location>
        <begin position="1"/>
        <end position="32"/>
    </location>
</feature>
<dbReference type="EMBL" id="NOVD01000001">
    <property type="protein sequence ID" value="PCK29237.1"/>
    <property type="molecule type" value="Genomic_DNA"/>
</dbReference>
<name>A0A2A5JIW3_RHOSG</name>
<comment type="caution">
    <text evidence="2">The sequence shown here is derived from an EMBL/GenBank/DDBJ whole genome shotgun (WGS) entry which is preliminary data.</text>
</comment>
<evidence type="ECO:0000256" key="1">
    <source>
        <dbReference type="SAM" id="SignalP"/>
    </source>
</evidence>